<evidence type="ECO:0000313" key="2">
    <source>
        <dbReference type="EMBL" id="MCK0197268.1"/>
    </source>
</evidence>
<dbReference type="RefSeq" id="WP_247028939.1">
    <property type="nucleotide sequence ID" value="NZ_JALKCH010000006.1"/>
</dbReference>
<dbReference type="EMBL" id="JALKCH010000006">
    <property type="protein sequence ID" value="MCK0197268.1"/>
    <property type="molecule type" value="Genomic_DNA"/>
</dbReference>
<organism evidence="2 3">
    <name type="scientific">Ancylobacter crimeensis</name>
    <dbReference type="NCBI Taxonomy" id="2579147"/>
    <lineage>
        <taxon>Bacteria</taxon>
        <taxon>Pseudomonadati</taxon>
        <taxon>Pseudomonadota</taxon>
        <taxon>Alphaproteobacteria</taxon>
        <taxon>Hyphomicrobiales</taxon>
        <taxon>Xanthobacteraceae</taxon>
        <taxon>Ancylobacter</taxon>
    </lineage>
</organism>
<protein>
    <submittedName>
        <fullName evidence="2">Uncharacterized protein</fullName>
    </submittedName>
</protein>
<sequence>MQVTLIGVTVCALLLLIGRTPGASLIVALLASSAFGSTSIASLGGLGTPLIYIVFELVIILVVLLRRRFIDDLAHTFRLYPICWILLALLIYSAGSAVILPRLFAGTTGAFVPVQGLISEVPLGPVPGNIAQSGYFVVGGLTFLAVCLLLAVREHEATAAHGGASGSSAAAGDGHLAMLLAIRKGFMFWIILNTATGALDLLGKMAGGGDLMLPLRTAAYAFLTDTEHAGFFRIAGLYSEASAFGAAALGGLAFSFTYWRATRSRMALGLAIGLLTLTLLSTSTTAYAGLAVMSAVAMGTVARSVLSGRLLHTDAGWIGLLLVVLAVVLTLLLVDSAAFDKIDTLLRVTILEKSGSASGVERAYWNQRSLDSFFTTSMLGIGLGSSRSSSWVIAVLSQLGLIGSLLIGVLVAALALPLRRHVWGDPPLGSEARSVVALHDSSRAMALAMLLAATIGGGAADPGILFFMALATVLGCRRYLERVCKPAQPVEHLPLWSPREHARGQIGQTG</sequence>
<keyword evidence="1" id="KW-0812">Transmembrane</keyword>
<feature type="transmembrane region" description="Helical" evidence="1">
    <location>
        <begin position="315"/>
        <end position="334"/>
    </location>
</feature>
<reference evidence="2 3" key="1">
    <citation type="submission" date="2022-04" db="EMBL/GenBank/DDBJ databases">
        <authorList>
            <person name="Grouzdev D.S."/>
            <person name="Pantiukh K.S."/>
            <person name="Krutkina M.S."/>
        </authorList>
    </citation>
    <scope>NUCLEOTIDE SEQUENCE [LARGE SCALE GENOMIC DNA]</scope>
    <source>
        <strain evidence="2 3">6x-1</strain>
    </source>
</reference>
<evidence type="ECO:0000313" key="3">
    <source>
        <dbReference type="Proteomes" id="UP001203284"/>
    </source>
</evidence>
<evidence type="ECO:0000256" key="1">
    <source>
        <dbReference type="SAM" id="Phobius"/>
    </source>
</evidence>
<proteinExistence type="predicted"/>
<keyword evidence="1" id="KW-0472">Membrane</keyword>
<comment type="caution">
    <text evidence="2">The sequence shown here is derived from an EMBL/GenBank/DDBJ whole genome shotgun (WGS) entry which is preliminary data.</text>
</comment>
<feature type="transmembrane region" description="Helical" evidence="1">
    <location>
        <begin position="77"/>
        <end position="100"/>
    </location>
</feature>
<feature type="transmembrane region" description="Helical" evidence="1">
    <location>
        <begin position="133"/>
        <end position="152"/>
    </location>
</feature>
<accession>A0ABT0DBD0</accession>
<feature type="transmembrane region" description="Helical" evidence="1">
    <location>
        <begin position="391"/>
        <end position="416"/>
    </location>
</feature>
<feature type="transmembrane region" description="Helical" evidence="1">
    <location>
        <begin position="46"/>
        <end position="65"/>
    </location>
</feature>
<keyword evidence="3" id="KW-1185">Reference proteome</keyword>
<name>A0ABT0DBD0_9HYPH</name>
<feature type="transmembrane region" description="Helical" evidence="1">
    <location>
        <begin position="444"/>
        <end position="475"/>
    </location>
</feature>
<feature type="transmembrane region" description="Helical" evidence="1">
    <location>
        <begin position="186"/>
        <end position="206"/>
    </location>
</feature>
<gene>
    <name evidence="2" type="ORF">MWN34_10120</name>
</gene>
<feature type="transmembrane region" description="Helical" evidence="1">
    <location>
        <begin position="271"/>
        <end position="295"/>
    </location>
</feature>
<dbReference type="Proteomes" id="UP001203284">
    <property type="component" value="Unassembled WGS sequence"/>
</dbReference>
<feature type="transmembrane region" description="Helical" evidence="1">
    <location>
        <begin position="241"/>
        <end position="259"/>
    </location>
</feature>
<keyword evidence="1" id="KW-1133">Transmembrane helix</keyword>